<evidence type="ECO:0000259" key="2">
    <source>
        <dbReference type="Pfam" id="PF05116"/>
    </source>
</evidence>
<dbReference type="PANTHER" id="PTHR46521">
    <property type="entry name" value="SUCROSE-PHOSPHATASE 2-RELATED"/>
    <property type="match status" value="1"/>
</dbReference>
<evidence type="ECO:0000256" key="1">
    <source>
        <dbReference type="ARBA" id="ARBA00022801"/>
    </source>
</evidence>
<reference evidence="3 4" key="1">
    <citation type="submission" date="2023-04" db="EMBL/GenBank/DDBJ databases">
        <title>A novel bacteria isolated from coastal sediment.</title>
        <authorList>
            <person name="Liu X.-J."/>
            <person name="Du Z.-J."/>
        </authorList>
    </citation>
    <scope>NUCLEOTIDE SEQUENCE [LARGE SCALE GENOMIC DNA]</scope>
    <source>
        <strain evidence="3 4">SDUM461003</strain>
    </source>
</reference>
<dbReference type="InterPro" id="IPR036412">
    <property type="entry name" value="HAD-like_sf"/>
</dbReference>
<accession>A0ABU1AW32</accession>
<keyword evidence="1 3" id="KW-0378">Hydrolase</keyword>
<keyword evidence="4" id="KW-1185">Reference proteome</keyword>
<dbReference type="Pfam" id="PF05116">
    <property type="entry name" value="S6PP"/>
    <property type="match status" value="1"/>
</dbReference>
<dbReference type="GO" id="GO:0016787">
    <property type="term" value="F:hydrolase activity"/>
    <property type="evidence" value="ECO:0007669"/>
    <property type="project" value="UniProtKB-KW"/>
</dbReference>
<protein>
    <submittedName>
        <fullName evidence="3">HAD-IIB family hydrolase</fullName>
    </submittedName>
</protein>
<dbReference type="SFLD" id="SFLDS00003">
    <property type="entry name" value="Haloacid_Dehalogenase"/>
    <property type="match status" value="1"/>
</dbReference>
<dbReference type="RefSeq" id="WP_308949613.1">
    <property type="nucleotide sequence ID" value="NZ_JARXHW010000014.1"/>
</dbReference>
<dbReference type="InterPro" id="IPR051518">
    <property type="entry name" value="Sucrose_Phosphatase"/>
</dbReference>
<proteinExistence type="predicted"/>
<sequence length="273" mass="30092">MNHFNPEARIAPTVLATDLDGTLIPLPDSPEHPSDLKALNQALSKSKAKLVFATGRHYESVLEAMQQYDLPSPEWIICDVGSAIYQRIGERFEVFTAYEAHLEQSSGGVDRQAVEEALFTVEGLELQPPDHQQRFKISYQSAADTVTRLVDDIGQRLKQAQLPYDCMGSLDPFLNCGLIDVMPRGVSKAYALLWLSTHANFRPDEVIYSGDSGNDYAALVSGFRAIIVANASEGLVDKVQAALAKRSLEERLYLAEHRASSGVLEGCRHFGLI</sequence>
<gene>
    <name evidence="3" type="ORF">QEH52_08140</name>
</gene>
<dbReference type="Gene3D" id="3.90.1070.10">
    <property type="match status" value="1"/>
</dbReference>
<feature type="domain" description="Sucrose phosphatase-like" evidence="2">
    <location>
        <begin position="12"/>
        <end position="271"/>
    </location>
</feature>
<dbReference type="InterPro" id="IPR006379">
    <property type="entry name" value="HAD-SF_hydro_IIB"/>
</dbReference>
<evidence type="ECO:0000313" key="4">
    <source>
        <dbReference type="Proteomes" id="UP001225316"/>
    </source>
</evidence>
<organism evidence="3 4">
    <name type="scientific">Thalassobacterium maritimum</name>
    <dbReference type="NCBI Taxonomy" id="3041265"/>
    <lineage>
        <taxon>Bacteria</taxon>
        <taxon>Pseudomonadati</taxon>
        <taxon>Verrucomicrobiota</taxon>
        <taxon>Opitutia</taxon>
        <taxon>Puniceicoccales</taxon>
        <taxon>Coraliomargaritaceae</taxon>
        <taxon>Thalassobacterium</taxon>
    </lineage>
</organism>
<dbReference type="Gene3D" id="3.40.50.1000">
    <property type="entry name" value="HAD superfamily/HAD-like"/>
    <property type="match status" value="1"/>
</dbReference>
<comment type="caution">
    <text evidence="3">The sequence shown here is derived from an EMBL/GenBank/DDBJ whole genome shotgun (WGS) entry which is preliminary data.</text>
</comment>
<dbReference type="SFLD" id="SFLDG01140">
    <property type="entry name" value="C2.B:_Phosphomannomutase_and_P"/>
    <property type="match status" value="1"/>
</dbReference>
<name>A0ABU1AW32_9BACT</name>
<dbReference type="InterPro" id="IPR023214">
    <property type="entry name" value="HAD_sf"/>
</dbReference>
<dbReference type="PANTHER" id="PTHR46521:SF4">
    <property type="entry name" value="SUCROSE-PHOSPHATASE 2-RELATED"/>
    <property type="match status" value="1"/>
</dbReference>
<dbReference type="InterPro" id="IPR006380">
    <property type="entry name" value="SPP-like_dom"/>
</dbReference>
<dbReference type="EMBL" id="JARXHW010000014">
    <property type="protein sequence ID" value="MDQ8207474.1"/>
    <property type="molecule type" value="Genomic_DNA"/>
</dbReference>
<dbReference type="SUPFAM" id="SSF56784">
    <property type="entry name" value="HAD-like"/>
    <property type="match status" value="1"/>
</dbReference>
<dbReference type="SFLD" id="SFLDG01141">
    <property type="entry name" value="C2.B.1:_Sucrose_Phosphatase_Li"/>
    <property type="match status" value="1"/>
</dbReference>
<evidence type="ECO:0000313" key="3">
    <source>
        <dbReference type="EMBL" id="MDQ8207474.1"/>
    </source>
</evidence>
<dbReference type="Proteomes" id="UP001225316">
    <property type="component" value="Unassembled WGS sequence"/>
</dbReference>
<dbReference type="NCBIfam" id="TIGR01484">
    <property type="entry name" value="HAD-SF-IIB"/>
    <property type="match status" value="1"/>
</dbReference>